<dbReference type="EC" id="4.2.3.19" evidence="5"/>
<dbReference type="GO" id="GO:0033331">
    <property type="term" value="P:ent-kaurene metabolic process"/>
    <property type="evidence" value="ECO:0007669"/>
    <property type="project" value="UniProtKB-ARBA"/>
</dbReference>
<keyword evidence="2" id="KW-0479">Metal-binding</keyword>
<proteinExistence type="predicted"/>
<dbReference type="InterPro" id="IPR001906">
    <property type="entry name" value="Terpene_synth_N"/>
</dbReference>
<dbReference type="InterPro" id="IPR008930">
    <property type="entry name" value="Terpenoid_cyclase/PrenylTrfase"/>
</dbReference>
<evidence type="ECO:0000259" key="6">
    <source>
        <dbReference type="Pfam" id="PF01397"/>
    </source>
</evidence>
<dbReference type="FunFam" id="1.50.10.130:FF:000002">
    <property type="entry name" value="Ent-copalyl diphosphate synthase, chloroplastic"/>
    <property type="match status" value="1"/>
</dbReference>
<dbReference type="AlphaFoldDB" id="A0ABC8S2I6"/>
<dbReference type="EMBL" id="CAUOFW020002092">
    <property type="protein sequence ID" value="CAK9151082.1"/>
    <property type="molecule type" value="Genomic_DNA"/>
</dbReference>
<evidence type="ECO:0000313" key="7">
    <source>
        <dbReference type="EMBL" id="CAK9151082.1"/>
    </source>
</evidence>
<keyword evidence="8" id="KW-1185">Reference proteome</keyword>
<evidence type="ECO:0000256" key="1">
    <source>
        <dbReference type="ARBA" id="ARBA00001946"/>
    </source>
</evidence>
<gene>
    <name evidence="7" type="ORF">ILEXP_LOCUS19239</name>
</gene>
<feature type="domain" description="Terpene synthase N-terminal" evidence="6">
    <location>
        <begin position="20"/>
        <end position="207"/>
    </location>
</feature>
<dbReference type="GO" id="GO:0009899">
    <property type="term" value="F:ent-kaurene synthase activity"/>
    <property type="evidence" value="ECO:0007669"/>
    <property type="project" value="UniProtKB-EC"/>
</dbReference>
<evidence type="ECO:0000256" key="5">
    <source>
        <dbReference type="ARBA" id="ARBA00066670"/>
    </source>
</evidence>
<evidence type="ECO:0000256" key="3">
    <source>
        <dbReference type="ARBA" id="ARBA00022842"/>
    </source>
</evidence>
<dbReference type="Pfam" id="PF01397">
    <property type="entry name" value="Terpene_synth"/>
    <property type="match status" value="1"/>
</dbReference>
<protein>
    <recommendedName>
        <fullName evidence="5">ent-kaurene synthase</fullName>
        <ecNumber evidence="5">4.2.3.19</ecNumber>
    </recommendedName>
</protein>
<comment type="caution">
    <text evidence="7">The sequence shown here is derived from an EMBL/GenBank/DDBJ whole genome shotgun (WGS) entry which is preliminary data.</text>
</comment>
<sequence>MMHTVPTTLLYSLEGLPDLEWEKILQLQNPDGSFLFSPSSAAFTLMQTKDEKCLRYLSKTIEKFNGGRKIPNVYPVDLFEHIWAVDRLQRLGISRFFQSEIKECMNYVSRYWTAKGICWARNSRVHDIDCTAMGFRLLRLHGHKVSADVFQYFENGGEFYCNAGQSNESVTAMFNLHRASQVVFPREKILEDANKFSSKFLREKQAKQWTPR</sequence>
<accession>A0ABC8S2I6</accession>
<name>A0ABC8S2I6_9AQUA</name>
<comment type="cofactor">
    <cofactor evidence="1">
        <name>Mg(2+)</name>
        <dbReference type="ChEBI" id="CHEBI:18420"/>
    </cofactor>
</comment>
<dbReference type="GO" id="GO:0046872">
    <property type="term" value="F:metal ion binding"/>
    <property type="evidence" value="ECO:0007669"/>
    <property type="project" value="UniProtKB-KW"/>
</dbReference>
<dbReference type="Proteomes" id="UP001642360">
    <property type="component" value="Unassembled WGS sequence"/>
</dbReference>
<dbReference type="SUPFAM" id="SSF48239">
    <property type="entry name" value="Terpenoid cyclases/Protein prenyltransferases"/>
    <property type="match status" value="1"/>
</dbReference>
<dbReference type="Gene3D" id="1.50.10.130">
    <property type="entry name" value="Terpene synthase, N-terminal domain"/>
    <property type="match status" value="1"/>
</dbReference>
<dbReference type="InterPro" id="IPR050148">
    <property type="entry name" value="Terpene_synthase-like"/>
</dbReference>
<organism evidence="7 8">
    <name type="scientific">Ilex paraguariensis</name>
    <name type="common">yerba mate</name>
    <dbReference type="NCBI Taxonomy" id="185542"/>
    <lineage>
        <taxon>Eukaryota</taxon>
        <taxon>Viridiplantae</taxon>
        <taxon>Streptophyta</taxon>
        <taxon>Embryophyta</taxon>
        <taxon>Tracheophyta</taxon>
        <taxon>Spermatophyta</taxon>
        <taxon>Magnoliopsida</taxon>
        <taxon>eudicotyledons</taxon>
        <taxon>Gunneridae</taxon>
        <taxon>Pentapetalae</taxon>
        <taxon>asterids</taxon>
        <taxon>campanulids</taxon>
        <taxon>Aquifoliales</taxon>
        <taxon>Aquifoliaceae</taxon>
        <taxon>Ilex</taxon>
    </lineage>
</organism>
<dbReference type="PANTHER" id="PTHR31739:SF4">
    <property type="entry name" value="ENT-COPALYL DIPHOSPHATE SYNTHASE, CHLOROPLASTIC"/>
    <property type="match status" value="1"/>
</dbReference>
<reference evidence="7 8" key="1">
    <citation type="submission" date="2024-02" db="EMBL/GenBank/DDBJ databases">
        <authorList>
            <person name="Vignale AGUSTIN F."/>
            <person name="Sosa J E."/>
            <person name="Modenutti C."/>
        </authorList>
    </citation>
    <scope>NUCLEOTIDE SEQUENCE [LARGE SCALE GENOMIC DNA]</scope>
</reference>
<dbReference type="SFLD" id="SFLDG01014">
    <property type="entry name" value="Terpene_Cyclase_Like_1_N-term"/>
    <property type="match status" value="1"/>
</dbReference>
<evidence type="ECO:0000256" key="2">
    <source>
        <dbReference type="ARBA" id="ARBA00022723"/>
    </source>
</evidence>
<comment type="catalytic activity">
    <reaction evidence="4">
        <text>ent-copalyl diphosphate = ent-kaur-16-ene + diphosphate</text>
        <dbReference type="Rhea" id="RHEA:22220"/>
        <dbReference type="ChEBI" id="CHEBI:15415"/>
        <dbReference type="ChEBI" id="CHEBI:33019"/>
        <dbReference type="ChEBI" id="CHEBI:58553"/>
        <dbReference type="EC" id="4.2.3.19"/>
    </reaction>
    <physiologicalReaction direction="left-to-right" evidence="4">
        <dbReference type="Rhea" id="RHEA:22221"/>
    </physiologicalReaction>
</comment>
<keyword evidence="3" id="KW-0460">Magnesium</keyword>
<dbReference type="InterPro" id="IPR036965">
    <property type="entry name" value="Terpene_synth_N_sf"/>
</dbReference>
<evidence type="ECO:0000313" key="8">
    <source>
        <dbReference type="Proteomes" id="UP001642360"/>
    </source>
</evidence>
<dbReference type="PANTHER" id="PTHR31739">
    <property type="entry name" value="ENT-COPALYL DIPHOSPHATE SYNTHASE, CHLOROPLASTIC"/>
    <property type="match status" value="1"/>
</dbReference>
<dbReference type="Gene3D" id="1.50.10.160">
    <property type="match status" value="1"/>
</dbReference>
<evidence type="ECO:0000256" key="4">
    <source>
        <dbReference type="ARBA" id="ARBA00050853"/>
    </source>
</evidence>